<feature type="region of interest" description="Disordered" evidence="10">
    <location>
        <begin position="1"/>
        <end position="83"/>
    </location>
</feature>
<dbReference type="STRING" id="885580.ENSFDAP00000005274"/>
<keyword evidence="13" id="KW-1185">Reference proteome</keyword>
<dbReference type="GO" id="GO:0005856">
    <property type="term" value="C:cytoskeleton"/>
    <property type="evidence" value="ECO:0007669"/>
    <property type="project" value="UniProtKB-SubCell"/>
</dbReference>
<feature type="domain" description="Ezrin/radixin/moesin C-terminal" evidence="11">
    <location>
        <begin position="203"/>
        <end position="228"/>
    </location>
</feature>
<protein>
    <recommendedName>
        <fullName evidence="8">Ermin</fullName>
    </recommendedName>
    <alternativeName>
        <fullName evidence="9">Juxtanodin</fullName>
    </alternativeName>
</protein>
<evidence type="ECO:0000256" key="7">
    <source>
        <dbReference type="ARBA" id="ARBA00025213"/>
    </source>
</evidence>
<dbReference type="GO" id="GO:0030175">
    <property type="term" value="C:filopodium"/>
    <property type="evidence" value="ECO:0007669"/>
    <property type="project" value="TreeGrafter"/>
</dbReference>
<dbReference type="InterPro" id="IPR008954">
    <property type="entry name" value="Moesin_tail_sf"/>
</dbReference>
<dbReference type="GO" id="GO:0043025">
    <property type="term" value="C:neuronal cell body"/>
    <property type="evidence" value="ECO:0007669"/>
    <property type="project" value="TreeGrafter"/>
</dbReference>
<name>A0A091CW81_FUKDA</name>
<dbReference type="EMBL" id="KN124048">
    <property type="protein sequence ID" value="KFO22413.1"/>
    <property type="molecule type" value="Genomic_DNA"/>
</dbReference>
<dbReference type="GO" id="GO:0070062">
    <property type="term" value="C:extracellular exosome"/>
    <property type="evidence" value="ECO:0007669"/>
    <property type="project" value="TreeGrafter"/>
</dbReference>
<evidence type="ECO:0000256" key="9">
    <source>
        <dbReference type="ARBA" id="ARBA00031224"/>
    </source>
</evidence>
<comment type="function">
    <text evidence="7">Plays a role in cytoskeletal rearrangements during the late wrapping and/or compaction phases of myelinogenesis as well as in maintenance and stability of myelin sheath in the adult. May play an important role in late-stage oligodendroglia maturation, myelin/Ranvier node formation during CNS development, and in the maintenance and plasticity of related structures in the mature CNS.</text>
</comment>
<evidence type="ECO:0000256" key="1">
    <source>
        <dbReference type="ARBA" id="ARBA00004245"/>
    </source>
</evidence>
<evidence type="ECO:0000256" key="8">
    <source>
        <dbReference type="ARBA" id="ARBA00026168"/>
    </source>
</evidence>
<sequence length="231" mass="25975">MTDVSATLSGAECNGDGPPENDQQPTTKRNDDDTTDVDGTSPFHRVELSSEGSLTKGNQEESGKSQGNMLLNLSMDEKTPKENPEEHLFIVHKAITDLSLQETRADEMIFREGHQWEKIPLSSTGNQEISRASDSIMEQLLQKTDEEIRVIEFKRRHDEGPQFKEEGEVNADSPLSSPISQPVTPEEPPALGKKGDIARNAYSRYNTISYRKIRKGNTKQRIDEFESMMHL</sequence>
<keyword evidence="3" id="KW-0963">Cytoplasm</keyword>
<comment type="subunit">
    <text evidence="2">Binds actin.</text>
</comment>
<gene>
    <name evidence="12" type="ORF">H920_16109</name>
</gene>
<reference evidence="12 13" key="1">
    <citation type="submission" date="2013-11" db="EMBL/GenBank/DDBJ databases">
        <title>The Damaraland mole rat (Fukomys damarensis) genome and evolution of African mole rats.</title>
        <authorList>
            <person name="Gladyshev V.N."/>
            <person name="Fang X."/>
        </authorList>
    </citation>
    <scope>NUCLEOTIDE SEQUENCE [LARGE SCALE GENOMIC DNA]</scope>
    <source>
        <tissue evidence="12">Liver</tissue>
    </source>
</reference>
<dbReference type="Pfam" id="PF00769">
    <property type="entry name" value="ERM_C"/>
    <property type="match status" value="1"/>
</dbReference>
<dbReference type="GO" id="GO:0005938">
    <property type="term" value="C:cell cortex"/>
    <property type="evidence" value="ECO:0007669"/>
    <property type="project" value="TreeGrafter"/>
</dbReference>
<dbReference type="InterPro" id="IPR011259">
    <property type="entry name" value="ERM_C_dom"/>
</dbReference>
<dbReference type="Pfam" id="PF20491">
    <property type="entry name" value="Ermin"/>
    <property type="match status" value="1"/>
</dbReference>
<keyword evidence="6" id="KW-0206">Cytoskeleton</keyword>
<dbReference type="GO" id="GO:0043209">
    <property type="term" value="C:myelin sheath"/>
    <property type="evidence" value="ECO:0007669"/>
    <property type="project" value="TreeGrafter"/>
</dbReference>
<evidence type="ECO:0000259" key="11">
    <source>
        <dbReference type="Pfam" id="PF00769"/>
    </source>
</evidence>
<dbReference type="Proteomes" id="UP000028990">
    <property type="component" value="Unassembled WGS sequence"/>
</dbReference>
<dbReference type="GO" id="GO:0007015">
    <property type="term" value="P:actin filament organization"/>
    <property type="evidence" value="ECO:0007669"/>
    <property type="project" value="InterPro"/>
</dbReference>
<dbReference type="GO" id="GO:0051015">
    <property type="term" value="F:actin filament binding"/>
    <property type="evidence" value="ECO:0007669"/>
    <property type="project" value="InterPro"/>
</dbReference>
<dbReference type="PANTHER" id="PTHR47137">
    <property type="entry name" value="ERMIN"/>
    <property type="match status" value="1"/>
</dbReference>
<keyword evidence="4" id="KW-0597">Phosphoprotein</keyword>
<evidence type="ECO:0000256" key="2">
    <source>
        <dbReference type="ARBA" id="ARBA00011216"/>
    </source>
</evidence>
<dbReference type="Gene3D" id="6.10.360.10">
    <property type="match status" value="1"/>
</dbReference>
<dbReference type="GO" id="GO:0001763">
    <property type="term" value="P:morphogenesis of a branching structure"/>
    <property type="evidence" value="ECO:0007669"/>
    <property type="project" value="TreeGrafter"/>
</dbReference>
<keyword evidence="5" id="KW-0009">Actin-binding</keyword>
<dbReference type="AlphaFoldDB" id="A0A091CW81"/>
<dbReference type="GO" id="GO:0008360">
    <property type="term" value="P:regulation of cell shape"/>
    <property type="evidence" value="ECO:0007669"/>
    <property type="project" value="InterPro"/>
</dbReference>
<evidence type="ECO:0000313" key="12">
    <source>
        <dbReference type="EMBL" id="KFO22413.1"/>
    </source>
</evidence>
<evidence type="ECO:0000256" key="10">
    <source>
        <dbReference type="SAM" id="MobiDB-lite"/>
    </source>
</evidence>
<evidence type="ECO:0000256" key="5">
    <source>
        <dbReference type="ARBA" id="ARBA00023203"/>
    </source>
</evidence>
<accession>A0A091CW81</accession>
<dbReference type="SUPFAM" id="SSF48678">
    <property type="entry name" value="Moesin tail domain"/>
    <property type="match status" value="1"/>
</dbReference>
<dbReference type="PANTHER" id="PTHR47137:SF1">
    <property type="entry name" value="ERMIN"/>
    <property type="match status" value="1"/>
</dbReference>
<feature type="compositionally biased region" description="Polar residues" evidence="10">
    <location>
        <begin position="173"/>
        <end position="183"/>
    </location>
</feature>
<feature type="compositionally biased region" description="Basic and acidic residues" evidence="10">
    <location>
        <begin position="154"/>
        <end position="167"/>
    </location>
</feature>
<evidence type="ECO:0000256" key="3">
    <source>
        <dbReference type="ARBA" id="ARBA00022490"/>
    </source>
</evidence>
<evidence type="ECO:0000256" key="4">
    <source>
        <dbReference type="ARBA" id="ARBA00022553"/>
    </source>
</evidence>
<organism evidence="12 13">
    <name type="scientific">Fukomys damarensis</name>
    <name type="common">Damaraland mole rat</name>
    <name type="synonym">Cryptomys damarensis</name>
    <dbReference type="NCBI Taxonomy" id="885580"/>
    <lineage>
        <taxon>Eukaryota</taxon>
        <taxon>Metazoa</taxon>
        <taxon>Chordata</taxon>
        <taxon>Craniata</taxon>
        <taxon>Vertebrata</taxon>
        <taxon>Euteleostomi</taxon>
        <taxon>Mammalia</taxon>
        <taxon>Eutheria</taxon>
        <taxon>Euarchontoglires</taxon>
        <taxon>Glires</taxon>
        <taxon>Rodentia</taxon>
        <taxon>Hystricomorpha</taxon>
        <taxon>Bathyergidae</taxon>
        <taxon>Fukomys</taxon>
    </lineage>
</organism>
<feature type="region of interest" description="Disordered" evidence="10">
    <location>
        <begin position="154"/>
        <end position="196"/>
    </location>
</feature>
<dbReference type="GO" id="GO:0033270">
    <property type="term" value="C:paranode region of axon"/>
    <property type="evidence" value="ECO:0007669"/>
    <property type="project" value="TreeGrafter"/>
</dbReference>
<evidence type="ECO:0000313" key="13">
    <source>
        <dbReference type="Proteomes" id="UP000028990"/>
    </source>
</evidence>
<dbReference type="InterPro" id="IPR045346">
    <property type="entry name" value="Ermin"/>
</dbReference>
<dbReference type="GO" id="GO:0031344">
    <property type="term" value="P:regulation of cell projection organization"/>
    <property type="evidence" value="ECO:0007669"/>
    <property type="project" value="TreeGrafter"/>
</dbReference>
<proteinExistence type="predicted"/>
<evidence type="ECO:0000256" key="6">
    <source>
        <dbReference type="ARBA" id="ARBA00023212"/>
    </source>
</evidence>
<dbReference type="GO" id="GO:0033269">
    <property type="term" value="C:internode region of axon"/>
    <property type="evidence" value="ECO:0007669"/>
    <property type="project" value="TreeGrafter"/>
</dbReference>
<comment type="subcellular location">
    <subcellularLocation>
        <location evidence="1">Cytoplasm</location>
        <location evidence="1">Cytoskeleton</location>
    </subcellularLocation>
</comment>